<reference evidence="1" key="3">
    <citation type="submission" date="2025-09" db="UniProtKB">
        <authorList>
            <consortium name="Ensembl"/>
        </authorList>
    </citation>
    <scope>IDENTIFICATION</scope>
</reference>
<dbReference type="Pfam" id="PF15836">
    <property type="entry name" value="SSTK-IP"/>
    <property type="match status" value="1"/>
</dbReference>
<dbReference type="GO" id="GO:0005737">
    <property type="term" value="C:cytoplasm"/>
    <property type="evidence" value="ECO:0007669"/>
    <property type="project" value="TreeGrafter"/>
</dbReference>
<dbReference type="PANTHER" id="PTHR37368:SF1">
    <property type="entry name" value="TSSK6-ACTIVATING CO-CHAPERONE PROTEIN"/>
    <property type="match status" value="1"/>
</dbReference>
<dbReference type="STRING" id="29139.ENSVURP00010018892"/>
<dbReference type="GeneTree" id="ENSGT00390000012524"/>
<evidence type="ECO:0000313" key="2">
    <source>
        <dbReference type="Proteomes" id="UP000314987"/>
    </source>
</evidence>
<keyword evidence="2" id="KW-1185">Reference proteome</keyword>
<dbReference type="AlphaFoldDB" id="A0A4X2LCZ9"/>
<accession>A0A4X2LCZ9</accession>
<dbReference type="Ensembl" id="ENSVURT00010021486.1">
    <property type="protein sequence ID" value="ENSVURP00010018892.1"/>
    <property type="gene ID" value="ENSVURG00010014387.1"/>
</dbReference>
<reference evidence="1" key="2">
    <citation type="submission" date="2025-08" db="UniProtKB">
        <authorList>
            <consortium name="Ensembl"/>
        </authorList>
    </citation>
    <scope>IDENTIFICATION</scope>
</reference>
<dbReference type="GO" id="GO:0051087">
    <property type="term" value="F:protein-folding chaperone binding"/>
    <property type="evidence" value="ECO:0007669"/>
    <property type="project" value="InterPro"/>
</dbReference>
<sequence>MNKLCPCGVQLSGTICPPRDEIHLIPLSRDVKDYRFEEECKLLPLCRAKPSPSFIHLPATNPATCQNNQSAKLPTGVDIKKPQDCLGLLECMHANLQLQTKLAQQQMAILEDLQSSMTLLIPGGEGKDSVLPAIRPNLLLTCQPQISK</sequence>
<reference evidence="2" key="1">
    <citation type="submission" date="2018-12" db="EMBL/GenBank/DDBJ databases">
        <authorList>
            <person name="Yazar S."/>
        </authorList>
    </citation>
    <scope>NUCLEOTIDE SEQUENCE [LARGE SCALE GENOMIC DNA]</scope>
</reference>
<evidence type="ECO:0008006" key="3">
    <source>
        <dbReference type="Google" id="ProtNLM"/>
    </source>
</evidence>
<proteinExistence type="predicted"/>
<organism evidence="1 2">
    <name type="scientific">Vombatus ursinus</name>
    <name type="common">Common wombat</name>
    <dbReference type="NCBI Taxonomy" id="29139"/>
    <lineage>
        <taxon>Eukaryota</taxon>
        <taxon>Metazoa</taxon>
        <taxon>Chordata</taxon>
        <taxon>Craniata</taxon>
        <taxon>Vertebrata</taxon>
        <taxon>Euteleostomi</taxon>
        <taxon>Mammalia</taxon>
        <taxon>Metatheria</taxon>
        <taxon>Diprotodontia</taxon>
        <taxon>Vombatidae</taxon>
        <taxon>Vombatus</taxon>
    </lineage>
</organism>
<dbReference type="OMA" id="ECTYANL"/>
<dbReference type="PANTHER" id="PTHR37368">
    <property type="entry name" value="TSSK6-ACTIVATING CO-CHAPERONE PROTEIN"/>
    <property type="match status" value="1"/>
</dbReference>
<dbReference type="InterPro" id="IPR031679">
    <property type="entry name" value="SSTK-IP"/>
</dbReference>
<dbReference type="Proteomes" id="UP000314987">
    <property type="component" value="Unassembled WGS sequence"/>
</dbReference>
<name>A0A4X2LCZ9_VOMUR</name>
<protein>
    <recommendedName>
        <fullName evidence="3">TSSK6 activating cochaperone</fullName>
    </recommendedName>
</protein>
<evidence type="ECO:0000313" key="1">
    <source>
        <dbReference type="Ensembl" id="ENSVURP00010018892.1"/>
    </source>
</evidence>